<dbReference type="CDD" id="cd07761">
    <property type="entry name" value="CYTH-like_CthTTM-like"/>
    <property type="match status" value="1"/>
</dbReference>
<feature type="domain" description="CYTH" evidence="2">
    <location>
        <begin position="1"/>
        <end position="163"/>
    </location>
</feature>
<organism evidence="3 4">
    <name type="scientific">Parablautia muri</name>
    <dbReference type="NCBI Taxonomy" id="2320879"/>
    <lineage>
        <taxon>Bacteria</taxon>
        <taxon>Bacillati</taxon>
        <taxon>Bacillota</taxon>
        <taxon>Clostridia</taxon>
        <taxon>Lachnospirales</taxon>
        <taxon>Lachnospiraceae</taxon>
        <taxon>Parablautia</taxon>
    </lineage>
</organism>
<dbReference type="EMBL" id="QZDT01000015">
    <property type="protein sequence ID" value="NBJ93023.1"/>
    <property type="molecule type" value="Genomic_DNA"/>
</dbReference>
<evidence type="ECO:0000313" key="3">
    <source>
        <dbReference type="EMBL" id="NBJ93023.1"/>
    </source>
</evidence>
<proteinExistence type="predicted"/>
<dbReference type="AlphaFoldDB" id="A0A9X5GRA5"/>
<feature type="active site" description="Proton acceptor" evidence="1">
    <location>
        <position position="28"/>
    </location>
</feature>
<name>A0A9X5GRA5_9FIRM</name>
<evidence type="ECO:0000313" key="4">
    <source>
        <dbReference type="Proteomes" id="UP001154420"/>
    </source>
</evidence>
<dbReference type="Pfam" id="PF01928">
    <property type="entry name" value="CYTH"/>
    <property type="match status" value="1"/>
</dbReference>
<dbReference type="PROSITE" id="PS51707">
    <property type="entry name" value="CYTH"/>
    <property type="match status" value="1"/>
</dbReference>
<evidence type="ECO:0000256" key="1">
    <source>
        <dbReference type="PIRSR" id="PIRSR016487-1"/>
    </source>
</evidence>
<dbReference type="OrthoDB" id="9805588at2"/>
<gene>
    <name evidence="3" type="ORF">D5281_10550</name>
</gene>
<protein>
    <submittedName>
        <fullName evidence="3">CYTH domain-containing protein</fullName>
    </submittedName>
</protein>
<keyword evidence="4" id="KW-1185">Reference proteome</keyword>
<dbReference type="PANTHER" id="PTHR40114:SF1">
    <property type="entry name" value="SLR0698 PROTEIN"/>
    <property type="match status" value="1"/>
</dbReference>
<dbReference type="SMART" id="SM01118">
    <property type="entry name" value="CYTH"/>
    <property type="match status" value="1"/>
</dbReference>
<dbReference type="Gene3D" id="2.40.320.10">
    <property type="entry name" value="Hypothetical Protein Pfu-838710-001"/>
    <property type="match status" value="1"/>
</dbReference>
<comment type="caution">
    <text evidence="3">The sequence shown here is derived from an EMBL/GenBank/DDBJ whole genome shotgun (WGS) entry which is preliminary data.</text>
</comment>
<dbReference type="RefSeq" id="WP_160560109.1">
    <property type="nucleotide sequence ID" value="NZ_QZDT01000015.1"/>
</dbReference>
<reference evidence="3" key="1">
    <citation type="submission" date="2018-09" db="EMBL/GenBank/DDBJ databases">
        <title>Murine metabolic-syndrome-specific gut microbial biobank.</title>
        <authorList>
            <person name="Liu C."/>
        </authorList>
    </citation>
    <scope>NUCLEOTIDE SEQUENCE</scope>
    <source>
        <strain evidence="3">D42-62</strain>
    </source>
</reference>
<accession>A0A9X5GRA5</accession>
<dbReference type="InterPro" id="IPR023577">
    <property type="entry name" value="CYTH_domain"/>
</dbReference>
<sequence>MEIERKFLIKELPCNLDAYQCLLIEQAYLNTDPVIRIRKQDDTYYLTYKGKGLMAREEYNLPLNKEAYHHLLKKADGNIITKKRYLIPIENPSFSDHYVPLHGPVELTVELDIFHAPFAPLNIAEVEFPSEEMANAFLPPPWLGEDVTNDTAYHNSTLSQKIF</sequence>
<evidence type="ECO:0000259" key="2">
    <source>
        <dbReference type="PROSITE" id="PS51707"/>
    </source>
</evidence>
<dbReference type="InterPro" id="IPR033469">
    <property type="entry name" value="CYTH-like_dom_sf"/>
</dbReference>
<dbReference type="PIRSF" id="PIRSF016487">
    <property type="entry name" value="CYTH_UCP016487"/>
    <property type="match status" value="1"/>
</dbReference>
<dbReference type="Proteomes" id="UP001154420">
    <property type="component" value="Unassembled WGS sequence"/>
</dbReference>
<dbReference type="InterPro" id="IPR012042">
    <property type="entry name" value="NeuTTM/CthTTM-like"/>
</dbReference>
<dbReference type="SUPFAM" id="SSF55154">
    <property type="entry name" value="CYTH-like phosphatases"/>
    <property type="match status" value="1"/>
</dbReference>
<dbReference type="PANTHER" id="PTHR40114">
    <property type="entry name" value="SLR0698 PROTEIN"/>
    <property type="match status" value="1"/>
</dbReference>